<sequence>MKNSTTIITRAFWTGVLALQLTAASAQGGLKKMDVKNDEAIRPYTVAISNADLKDLRERVLATKWPSKETVADQSQGAQLSKLQDLVHYWGTKYDWRKAEAKLNAYPQFITKIDGVDIHFIHVKSKNKNAMPLILSHGWPGSVFEFMKVIDPLTNPTAYGGKAEDAFDVIIPSLPGFGFSGKPAQAGWDTPHIAKAWDVLMKRLGYKQYVAQGGDWGAAIVHFMALQAPTGLQAIHSNLPATLPNEAGMALGTGVVPETFTAKERASFTQLRNAIVSGGFIYKSTMEARPQGVSYGLTDSPAGLAAWLLLHPGFATWAYGNDAKQSLSKDDVLDDISLYWLTNSAASASRIYWESQKINLISAGSMQSDKITIPVAVTTFPEDVYASPESWARKAYKNLIYFNEVDRGGHFAAWEQPQLFTQELRAAFKSLR</sequence>
<reference evidence="7 9" key="1">
    <citation type="journal article" date="2015" name="Stand. Genomic Sci.">
        <title>Genomic Encyclopedia of Bacterial and Archaeal Type Strains, Phase III: the genomes of soil and plant-associated and newly described type strains.</title>
        <authorList>
            <person name="Whitman W.B."/>
            <person name="Woyke T."/>
            <person name="Klenk H.P."/>
            <person name="Zhou Y."/>
            <person name="Lilburn T.G."/>
            <person name="Beck B.J."/>
            <person name="De Vos P."/>
            <person name="Vandamme P."/>
            <person name="Eisen J.A."/>
            <person name="Garrity G."/>
            <person name="Hugenholtz P."/>
            <person name="Kyrpides N.C."/>
        </authorList>
    </citation>
    <scope>NUCLEOTIDE SEQUENCE [LARGE SCALE GENOMIC DNA]</scope>
    <source>
        <strain evidence="7 9">P5626</strain>
    </source>
</reference>
<keyword evidence="3 8" id="KW-0378">Hydrolase</keyword>
<dbReference type="PIRSF" id="PIRSF001112">
    <property type="entry name" value="Epoxide_hydrolase"/>
    <property type="match status" value="1"/>
</dbReference>
<comment type="caution">
    <text evidence="8">The sequence shown here is derived from an EMBL/GenBank/DDBJ whole genome shotgun (WGS) entry which is preliminary data.</text>
</comment>
<dbReference type="Proteomes" id="UP000295270">
    <property type="component" value="Unassembled WGS sequence"/>
</dbReference>
<evidence type="ECO:0000259" key="6">
    <source>
        <dbReference type="Pfam" id="PF06441"/>
    </source>
</evidence>
<dbReference type="InterPro" id="IPR010497">
    <property type="entry name" value="Epoxide_hydro_N"/>
</dbReference>
<dbReference type="GO" id="GO:0004301">
    <property type="term" value="F:epoxide hydrolase activity"/>
    <property type="evidence" value="ECO:0007669"/>
    <property type="project" value="TreeGrafter"/>
</dbReference>
<gene>
    <name evidence="8" type="ORF">D0809_16180</name>
    <name evidence="7" type="ORF">EV142_106314</name>
</gene>
<dbReference type="PANTHER" id="PTHR21661:SF35">
    <property type="entry name" value="EPOXIDE HYDROLASE"/>
    <property type="match status" value="1"/>
</dbReference>
<organism evidence="8 10">
    <name type="scientific">Flavobacterium circumlabens</name>
    <dbReference type="NCBI Taxonomy" id="2133765"/>
    <lineage>
        <taxon>Bacteria</taxon>
        <taxon>Pseudomonadati</taxon>
        <taxon>Bacteroidota</taxon>
        <taxon>Flavobacteriia</taxon>
        <taxon>Flavobacteriales</taxon>
        <taxon>Flavobacteriaceae</taxon>
        <taxon>Flavobacterium</taxon>
    </lineage>
</organism>
<dbReference type="RefSeq" id="WP_132036906.1">
    <property type="nucleotide sequence ID" value="NZ_QWDN01000006.1"/>
</dbReference>
<comment type="similarity">
    <text evidence="1">Belongs to the peptidase S33 family.</text>
</comment>
<name>A0A4Y7U961_9FLAO</name>
<dbReference type="EMBL" id="QWDN01000006">
    <property type="protein sequence ID" value="TEB42977.1"/>
    <property type="molecule type" value="Genomic_DNA"/>
</dbReference>
<dbReference type="PANTHER" id="PTHR21661">
    <property type="entry name" value="EPOXIDE HYDROLASE 1-RELATED"/>
    <property type="match status" value="1"/>
</dbReference>
<evidence type="ECO:0000256" key="3">
    <source>
        <dbReference type="ARBA" id="ARBA00022801"/>
    </source>
</evidence>
<feature type="active site" description="Proton acceptor" evidence="4">
    <location>
        <position position="410"/>
    </location>
</feature>
<accession>A0A4Y7U961</accession>
<dbReference type="InterPro" id="IPR016292">
    <property type="entry name" value="Epoxide_hydrolase"/>
</dbReference>
<dbReference type="Pfam" id="PF06441">
    <property type="entry name" value="EHN"/>
    <property type="match status" value="1"/>
</dbReference>
<dbReference type="EMBL" id="SLWA01000006">
    <property type="protein sequence ID" value="TCN55622.1"/>
    <property type="molecule type" value="Genomic_DNA"/>
</dbReference>
<dbReference type="Proteomes" id="UP000298340">
    <property type="component" value="Unassembled WGS sequence"/>
</dbReference>
<proteinExistence type="inferred from homology"/>
<dbReference type="GO" id="GO:0097176">
    <property type="term" value="P:epoxide metabolic process"/>
    <property type="evidence" value="ECO:0007669"/>
    <property type="project" value="TreeGrafter"/>
</dbReference>
<keyword evidence="5" id="KW-0732">Signal</keyword>
<evidence type="ECO:0000256" key="1">
    <source>
        <dbReference type="ARBA" id="ARBA00010088"/>
    </source>
</evidence>
<dbReference type="InterPro" id="IPR000639">
    <property type="entry name" value="Epox_hydrolase-like"/>
</dbReference>
<evidence type="ECO:0000313" key="8">
    <source>
        <dbReference type="EMBL" id="TEB42977.1"/>
    </source>
</evidence>
<protein>
    <submittedName>
        <fullName evidence="8">Epoxide hydrolase</fullName>
    </submittedName>
    <submittedName>
        <fullName evidence="7">Pimeloyl-ACP methyl ester carboxylesterase</fullName>
    </submittedName>
</protein>
<reference evidence="7" key="3">
    <citation type="submission" date="2019-03" db="EMBL/GenBank/DDBJ databases">
        <authorList>
            <person name="Whitman W."/>
            <person name="Huntemann M."/>
            <person name="Clum A."/>
            <person name="Pillay M."/>
            <person name="Palaniappan K."/>
            <person name="Varghese N."/>
            <person name="Mikhailova N."/>
            <person name="Stamatis D."/>
            <person name="Reddy T."/>
            <person name="Daum C."/>
            <person name="Shapiro N."/>
            <person name="Ivanova N."/>
            <person name="Kyrpides N."/>
            <person name="Woyke T."/>
        </authorList>
    </citation>
    <scope>NUCLEOTIDE SEQUENCE</scope>
    <source>
        <strain evidence="7">P5626</strain>
    </source>
</reference>
<evidence type="ECO:0000313" key="10">
    <source>
        <dbReference type="Proteomes" id="UP000298340"/>
    </source>
</evidence>
<dbReference type="InterPro" id="IPR029058">
    <property type="entry name" value="AB_hydrolase_fold"/>
</dbReference>
<evidence type="ECO:0000313" key="7">
    <source>
        <dbReference type="EMBL" id="TCN55622.1"/>
    </source>
</evidence>
<keyword evidence="9" id="KW-1185">Reference proteome</keyword>
<reference evidence="8 10" key="2">
    <citation type="journal article" date="2018" name="Syst. Appl. Microbiol.">
        <title>Flavobacterium circumlabens sp. nov. and Flavobacterium cupreum sp. nov., two psychrotrophic species isolated from Antarctic environmental samples.</title>
        <authorList>
            <person name="Kralova S."/>
            <person name="Busse H.J."/>
            <person name="Svec P."/>
            <person name="Maslanova I."/>
            <person name="Stankova E."/>
            <person name="Bartak M."/>
            <person name="Sedlacek I."/>
        </authorList>
    </citation>
    <scope>NUCLEOTIDE SEQUENCE [LARGE SCALE GENOMIC DNA]</scope>
    <source>
        <strain evidence="8 10">CCM 8828</strain>
    </source>
</reference>
<feature type="active site" description="Proton donor" evidence="4">
    <location>
        <position position="352"/>
    </location>
</feature>
<feature type="signal peptide" evidence="5">
    <location>
        <begin position="1"/>
        <end position="26"/>
    </location>
</feature>
<feature type="active site" description="Nucleophile" evidence="4">
    <location>
        <position position="215"/>
    </location>
</feature>
<evidence type="ECO:0000313" key="9">
    <source>
        <dbReference type="Proteomes" id="UP000295270"/>
    </source>
</evidence>
<keyword evidence="2" id="KW-0058">Aromatic hydrocarbons catabolism</keyword>
<evidence type="ECO:0000256" key="4">
    <source>
        <dbReference type="PIRSR" id="PIRSR001112-1"/>
    </source>
</evidence>
<evidence type="ECO:0000256" key="2">
    <source>
        <dbReference type="ARBA" id="ARBA00022797"/>
    </source>
</evidence>
<feature type="domain" description="Epoxide hydrolase N-terminal" evidence="6">
    <location>
        <begin position="41"/>
        <end position="146"/>
    </location>
</feature>
<dbReference type="Gene3D" id="3.40.50.1820">
    <property type="entry name" value="alpha/beta hydrolase"/>
    <property type="match status" value="1"/>
</dbReference>
<feature type="chain" id="PRO_5043204375" evidence="5">
    <location>
        <begin position="27"/>
        <end position="432"/>
    </location>
</feature>
<dbReference type="AlphaFoldDB" id="A0A4Y7U961"/>
<dbReference type="PRINTS" id="PR00412">
    <property type="entry name" value="EPOXHYDRLASE"/>
</dbReference>
<evidence type="ECO:0000256" key="5">
    <source>
        <dbReference type="SAM" id="SignalP"/>
    </source>
</evidence>
<dbReference type="SUPFAM" id="SSF53474">
    <property type="entry name" value="alpha/beta-Hydrolases"/>
    <property type="match status" value="1"/>
</dbReference>
<dbReference type="OrthoDB" id="9780765at2"/>